<dbReference type="PROSITE" id="PS50280">
    <property type="entry name" value="SET"/>
    <property type="match status" value="1"/>
</dbReference>
<dbReference type="InterPro" id="IPR043017">
    <property type="entry name" value="WIYLD_dom_sf"/>
</dbReference>
<dbReference type="InterPro" id="IPR018848">
    <property type="entry name" value="WIYLD_domain"/>
</dbReference>
<feature type="domain" description="SET" evidence="9">
    <location>
        <begin position="653"/>
        <end position="787"/>
    </location>
</feature>
<dbReference type="Pfam" id="PF10440">
    <property type="entry name" value="WIYLD"/>
    <property type="match status" value="1"/>
</dbReference>
<evidence type="ECO:0000256" key="8">
    <source>
        <dbReference type="SAM" id="MobiDB-lite"/>
    </source>
</evidence>
<dbReference type="SUPFAM" id="SSF82199">
    <property type="entry name" value="SET domain"/>
    <property type="match status" value="1"/>
</dbReference>
<feature type="region of interest" description="Disordered" evidence="8">
    <location>
        <begin position="67"/>
        <end position="141"/>
    </location>
</feature>
<dbReference type="InterPro" id="IPR007728">
    <property type="entry name" value="Pre-SET_dom"/>
</dbReference>
<keyword evidence="4" id="KW-0808">Transferase</keyword>
<keyword evidence="6" id="KW-0862">Zinc</keyword>
<keyword evidence="7" id="KW-0539">Nucleus</keyword>
<protein>
    <submittedName>
        <fullName evidence="11">Uncharacterized protein</fullName>
    </submittedName>
</protein>
<evidence type="ECO:0000313" key="12">
    <source>
        <dbReference type="Proteomes" id="UP001085076"/>
    </source>
</evidence>
<dbReference type="GO" id="GO:0005694">
    <property type="term" value="C:chromosome"/>
    <property type="evidence" value="ECO:0007669"/>
    <property type="project" value="UniProtKB-SubCell"/>
</dbReference>
<evidence type="ECO:0000256" key="7">
    <source>
        <dbReference type="ARBA" id="ARBA00023242"/>
    </source>
</evidence>
<reference evidence="11" key="2">
    <citation type="journal article" date="2022" name="Hortic Res">
        <title>The genome of Dioscorea zingiberensis sheds light on the biosynthesis, origin and evolution of the medicinally important diosgenin saponins.</title>
        <authorList>
            <person name="Li Y."/>
            <person name="Tan C."/>
            <person name="Li Z."/>
            <person name="Guo J."/>
            <person name="Li S."/>
            <person name="Chen X."/>
            <person name="Wang C."/>
            <person name="Dai X."/>
            <person name="Yang H."/>
            <person name="Song W."/>
            <person name="Hou L."/>
            <person name="Xu J."/>
            <person name="Tong Z."/>
            <person name="Xu A."/>
            <person name="Yuan X."/>
            <person name="Wang W."/>
            <person name="Yang Q."/>
            <person name="Chen L."/>
            <person name="Sun Z."/>
            <person name="Wang K."/>
            <person name="Pan B."/>
            <person name="Chen J."/>
            <person name="Bao Y."/>
            <person name="Liu F."/>
            <person name="Qi X."/>
            <person name="Gang D.R."/>
            <person name="Wen J."/>
            <person name="Li J."/>
        </authorList>
    </citation>
    <scope>NUCLEOTIDE SEQUENCE</scope>
    <source>
        <strain evidence="11">Dzin_1.0</strain>
    </source>
</reference>
<evidence type="ECO:0000256" key="4">
    <source>
        <dbReference type="ARBA" id="ARBA00022679"/>
    </source>
</evidence>
<comment type="caution">
    <text evidence="11">The sequence shown here is derived from an EMBL/GenBank/DDBJ whole genome shotgun (WGS) entry which is preliminary data.</text>
</comment>
<dbReference type="SMART" id="SM00468">
    <property type="entry name" value="PreSET"/>
    <property type="match status" value="1"/>
</dbReference>
<dbReference type="PROSITE" id="PS50867">
    <property type="entry name" value="PRE_SET"/>
    <property type="match status" value="1"/>
</dbReference>
<dbReference type="CDD" id="cd10538">
    <property type="entry name" value="SET_SETDB-like"/>
    <property type="match status" value="1"/>
</dbReference>
<keyword evidence="12" id="KW-1185">Reference proteome</keyword>
<evidence type="ECO:0000256" key="2">
    <source>
        <dbReference type="ARBA" id="ARBA00004286"/>
    </source>
</evidence>
<dbReference type="GO" id="GO:0005634">
    <property type="term" value="C:nucleus"/>
    <property type="evidence" value="ECO:0007669"/>
    <property type="project" value="UniProtKB-SubCell"/>
</dbReference>
<evidence type="ECO:0000259" key="10">
    <source>
        <dbReference type="PROSITE" id="PS50867"/>
    </source>
</evidence>
<evidence type="ECO:0000259" key="9">
    <source>
        <dbReference type="PROSITE" id="PS50280"/>
    </source>
</evidence>
<feature type="domain" description="Pre-SET" evidence="10">
    <location>
        <begin position="547"/>
        <end position="650"/>
    </location>
</feature>
<dbReference type="Pfam" id="PF00856">
    <property type="entry name" value="SET"/>
    <property type="match status" value="1"/>
</dbReference>
<dbReference type="PANTHER" id="PTHR46450:SF24">
    <property type="entry name" value="HISTONE-LYSINE N-METHYLTRANSFERASE SUVR4"/>
    <property type="match status" value="1"/>
</dbReference>
<proteinExistence type="predicted"/>
<evidence type="ECO:0000313" key="11">
    <source>
        <dbReference type="EMBL" id="KAJ0963677.1"/>
    </source>
</evidence>
<sequence length="825" mass="91893">MARDRDKEERNERAKKAISAMKVMGIPVQKVKPVLKNLLKESENSWDYIEADNYSVLVDALFSQPEFPDTGIKKRDADLGESSEPTRKRLKLDEEDDASPSGSRADVLRETSLIHPAAEEDASPQLQLRRRRAEPASESVLPQQSFIQKASDVVQPQSCSGDEGTVVSPRGNVQEMRALRVGPQIGHKKELASTSNSLVKYPRDKGLMKESVDILVPHQGSKVELGNRSSVSPVRPKDEPMDDYEPSFEVPIAMMPPAEATPFRSKDLQDRNMHPGIAAGNGPTIQINVSEIRASECAERRKGNGVPCNNGTDQELEDLKDGSPKTFEIASSKSGVVKISLTCRSGNQNFVMPDLESLFKMVEDRCLKSYRILQPDFSFMNIMTEMCQCAEELSSKTSGEKENIINIIPMVDSLKTSGMSSMMGGIPSIAPNGSAVGVPHCSGPIVLEGLNANGTAKKKNDSEDPDTSNVRASELVVLEQQDPQCVNIRPLHDVNDITKGEERVRISVVNEVSSERLPPLFHYIPQNLVYQNGYINFSLARIADEDCCADCFGDCLSASIPCACARETGGEFAYTSDGLVKKDFLDQCISMNLDPGKHSHVYCKDCPLERSKNKATPRPCKGHLVRKFVKECWSKCGCNKQCGNRVVQRGITCNLQVFYTSEGKGWGLRTLDDLPRGAFVCEYVGEILTNMELYDRTIQTTGNARHTYPVLLDADWGSEGVLKDEEALCLDATFYGNVGRFVNHRCNDANLIEIPIEVETADRHYYHLAFFTTRKVEALEELTWDYGIDFDDHKHPIKAFQCLCGSRFCRDRKRPRTRRRSLVLK</sequence>
<dbReference type="PROSITE" id="PS51580">
    <property type="entry name" value="SAM_MT43_3"/>
    <property type="match status" value="1"/>
</dbReference>
<dbReference type="GO" id="GO:0008270">
    <property type="term" value="F:zinc ion binding"/>
    <property type="evidence" value="ECO:0007669"/>
    <property type="project" value="InterPro"/>
</dbReference>
<dbReference type="InterPro" id="IPR046341">
    <property type="entry name" value="SET_dom_sf"/>
</dbReference>
<dbReference type="Pfam" id="PF05033">
    <property type="entry name" value="Pre-SET"/>
    <property type="match status" value="1"/>
</dbReference>
<organism evidence="11 12">
    <name type="scientific">Dioscorea zingiberensis</name>
    <dbReference type="NCBI Taxonomy" id="325984"/>
    <lineage>
        <taxon>Eukaryota</taxon>
        <taxon>Viridiplantae</taxon>
        <taxon>Streptophyta</taxon>
        <taxon>Embryophyta</taxon>
        <taxon>Tracheophyta</taxon>
        <taxon>Spermatophyta</taxon>
        <taxon>Magnoliopsida</taxon>
        <taxon>Liliopsida</taxon>
        <taxon>Dioscoreales</taxon>
        <taxon>Dioscoreaceae</taxon>
        <taxon>Dioscorea</taxon>
    </lineage>
</organism>
<evidence type="ECO:0000256" key="3">
    <source>
        <dbReference type="ARBA" id="ARBA00022454"/>
    </source>
</evidence>
<gene>
    <name evidence="11" type="ORF">J5N97_028799</name>
</gene>
<dbReference type="Proteomes" id="UP001085076">
    <property type="component" value="Miscellaneous, Linkage group lg09"/>
</dbReference>
<keyword evidence="5" id="KW-0479">Metal-binding</keyword>
<dbReference type="Gene3D" id="2.170.270.10">
    <property type="entry name" value="SET domain"/>
    <property type="match status" value="1"/>
</dbReference>
<comment type="subcellular location">
    <subcellularLocation>
        <location evidence="2">Chromosome</location>
    </subcellularLocation>
    <subcellularLocation>
        <location evidence="1">Nucleus</location>
    </subcellularLocation>
</comment>
<evidence type="ECO:0000256" key="5">
    <source>
        <dbReference type="ARBA" id="ARBA00022723"/>
    </source>
</evidence>
<dbReference type="InterPro" id="IPR001214">
    <property type="entry name" value="SET_dom"/>
</dbReference>
<dbReference type="PANTHER" id="PTHR46450">
    <property type="entry name" value="INACTIVE HISTONE-LYSINE N-METHYLTRANSFERASE SUVR1-RELATED"/>
    <property type="match status" value="1"/>
</dbReference>
<dbReference type="AlphaFoldDB" id="A0A9D5H576"/>
<keyword evidence="3" id="KW-0158">Chromosome</keyword>
<dbReference type="FunFam" id="2.170.270.10:FF:000046">
    <property type="entry name" value="SET-domain containing protein lysine methyltransferase family protein"/>
    <property type="match status" value="1"/>
</dbReference>
<name>A0A9D5H576_9LILI</name>
<dbReference type="InterPro" id="IPR025776">
    <property type="entry name" value="SUVR4/1/2"/>
</dbReference>
<evidence type="ECO:0000256" key="6">
    <source>
        <dbReference type="ARBA" id="ARBA00022833"/>
    </source>
</evidence>
<dbReference type="Gene3D" id="1.10.8.850">
    <property type="entry name" value="Histone-lysine N methyltransferase , C-terminal domain-like"/>
    <property type="match status" value="1"/>
</dbReference>
<dbReference type="GO" id="GO:0042054">
    <property type="term" value="F:histone methyltransferase activity"/>
    <property type="evidence" value="ECO:0007669"/>
    <property type="project" value="InterPro"/>
</dbReference>
<dbReference type="SMART" id="SM00317">
    <property type="entry name" value="SET"/>
    <property type="match status" value="1"/>
</dbReference>
<feature type="region of interest" description="Disordered" evidence="8">
    <location>
        <begin position="300"/>
        <end position="323"/>
    </location>
</feature>
<reference evidence="11" key="1">
    <citation type="submission" date="2021-03" db="EMBL/GenBank/DDBJ databases">
        <authorList>
            <person name="Li Z."/>
            <person name="Yang C."/>
        </authorList>
    </citation>
    <scope>NUCLEOTIDE SEQUENCE</scope>
    <source>
        <strain evidence="11">Dzin_1.0</strain>
        <tissue evidence="11">Leaf</tissue>
    </source>
</reference>
<accession>A0A9D5H576</accession>
<dbReference type="EMBL" id="JAGGNH010000009">
    <property type="protein sequence ID" value="KAJ0963677.1"/>
    <property type="molecule type" value="Genomic_DNA"/>
</dbReference>
<evidence type="ECO:0000256" key="1">
    <source>
        <dbReference type="ARBA" id="ARBA00004123"/>
    </source>
</evidence>
<dbReference type="OrthoDB" id="308383at2759"/>